<reference evidence="1 2" key="1">
    <citation type="submission" date="2019-07" db="EMBL/GenBank/DDBJ databases">
        <title>Insights of Desulfuromonas acetexigens electromicrobiology.</title>
        <authorList>
            <person name="Katuri K."/>
            <person name="Sapireddy V."/>
            <person name="Shaw D.R."/>
            <person name="Saikaly P."/>
        </authorList>
    </citation>
    <scope>NUCLEOTIDE SEQUENCE [LARGE SCALE GENOMIC DNA]</scope>
    <source>
        <strain evidence="1 2">2873</strain>
    </source>
</reference>
<keyword evidence="2" id="KW-1185">Reference proteome</keyword>
<dbReference type="OrthoDB" id="5405299at2"/>
<protein>
    <recommendedName>
        <fullName evidence="3">Pilus assembly protein PilM</fullName>
    </recommendedName>
</protein>
<dbReference type="EMBL" id="VJVV01000010">
    <property type="protein sequence ID" value="TRO79478.1"/>
    <property type="molecule type" value="Genomic_DNA"/>
</dbReference>
<dbReference type="AlphaFoldDB" id="A0A550J8A6"/>
<dbReference type="RefSeq" id="WP_092053557.1">
    <property type="nucleotide sequence ID" value="NZ_FOJJ01000002.1"/>
</dbReference>
<evidence type="ECO:0000313" key="2">
    <source>
        <dbReference type="Proteomes" id="UP000317155"/>
    </source>
</evidence>
<accession>A0A550J8A6</accession>
<name>A0A550J8A6_9BACT</name>
<organism evidence="1 2">
    <name type="scientific">Trichloromonas acetexigens</name>
    <dbReference type="NCBI Taxonomy" id="38815"/>
    <lineage>
        <taxon>Bacteria</taxon>
        <taxon>Pseudomonadati</taxon>
        <taxon>Thermodesulfobacteriota</taxon>
        <taxon>Desulfuromonadia</taxon>
        <taxon>Desulfuromonadales</taxon>
        <taxon>Trichloromonadaceae</taxon>
        <taxon>Trichloromonas</taxon>
    </lineage>
</organism>
<proteinExistence type="predicted"/>
<comment type="caution">
    <text evidence="1">The sequence shown here is derived from an EMBL/GenBank/DDBJ whole genome shotgun (WGS) entry which is preliminary data.</text>
</comment>
<evidence type="ECO:0008006" key="3">
    <source>
        <dbReference type="Google" id="ProtNLM"/>
    </source>
</evidence>
<gene>
    <name evidence="1" type="ORF">FL622_13095</name>
</gene>
<sequence length="304" mass="33916">MIRRTFLGLDLCGRQLQAAALRRRGTKAPALVDVRLASLAEESWSLSVREPNIRDRAAFIAAVKSVLDPIARGEDRIALSLPDPLGRILLAEVETAFKSHQEGIEVLKWQLKKSLPAEPREVRLDYQVVEKTETGRYRVLVSLMLGSVLGQYEEVLAEAGYHPVVIDFHAMHRYNFYRPRIDLGEDFILVGVDGDLLGLQLFQGKIPVFQRHKRISGAFEEIFQEINLSFASVRESFPGFQRAGVFLHTAPPATALMEVLKAAFEREVRLLDPKIEQLAPLPLPQLLNGGTHLAAAVGAAERLL</sequence>
<dbReference type="Proteomes" id="UP000317155">
    <property type="component" value="Unassembled WGS sequence"/>
</dbReference>
<evidence type="ECO:0000313" key="1">
    <source>
        <dbReference type="EMBL" id="TRO79478.1"/>
    </source>
</evidence>